<dbReference type="RefSeq" id="WP_137062306.1">
    <property type="nucleotide sequence ID" value="NZ_PNXQ01000013.1"/>
</dbReference>
<dbReference type="AlphaFoldDB" id="A0A4U2Q273"/>
<dbReference type="Proteomes" id="UP000308114">
    <property type="component" value="Unassembled WGS sequence"/>
</dbReference>
<proteinExistence type="predicted"/>
<name>A0A4U2Q273_9BACL</name>
<evidence type="ECO:0000313" key="1">
    <source>
        <dbReference type="EMBL" id="TKH43428.1"/>
    </source>
</evidence>
<evidence type="ECO:0000313" key="2">
    <source>
        <dbReference type="Proteomes" id="UP000308114"/>
    </source>
</evidence>
<protein>
    <submittedName>
        <fullName evidence="1">Uncharacterized protein</fullName>
    </submittedName>
</protein>
<accession>A0A4U2Q273</accession>
<sequence>MIKTVTFRNYRFFTDADDCIVLRRVDKEPSIKVSLPFHEDTPNLDLTLAEALSLRNAIDELVDLKLLEIRTVVEQPSTPLPTSLISMSDQSALSSLLDKYRSDSDIDRTARKVVFQAMDILGLNAGGTQF</sequence>
<reference evidence="1 2" key="1">
    <citation type="submission" date="2018-01" db="EMBL/GenBank/DDBJ databases">
        <title>Bacillales members from the olive rhizosphere are effective biological control agents against Verticillium dahliae.</title>
        <authorList>
            <person name="Gomez-Lama C."/>
            <person name="Legarda G."/>
            <person name="Ruano-Rosa D."/>
            <person name="Pizarro-Tobias P."/>
            <person name="Valverde-Corredor A."/>
            <person name="Niqui J.L."/>
            <person name="Trivino J.C."/>
            <person name="Roca A."/>
            <person name="Mercado-Blanco J."/>
        </authorList>
    </citation>
    <scope>NUCLEOTIDE SEQUENCE [LARGE SCALE GENOMIC DNA]</scope>
    <source>
        <strain evidence="1 2">PIC167</strain>
    </source>
</reference>
<comment type="caution">
    <text evidence="1">The sequence shown here is derived from an EMBL/GenBank/DDBJ whole genome shotgun (WGS) entry which is preliminary data.</text>
</comment>
<dbReference type="EMBL" id="PNXQ01000013">
    <property type="protein sequence ID" value="TKH43428.1"/>
    <property type="molecule type" value="Genomic_DNA"/>
</dbReference>
<organism evidence="1 2">
    <name type="scientific">Paenibacillus terrae</name>
    <dbReference type="NCBI Taxonomy" id="159743"/>
    <lineage>
        <taxon>Bacteria</taxon>
        <taxon>Bacillati</taxon>
        <taxon>Bacillota</taxon>
        <taxon>Bacilli</taxon>
        <taxon>Bacillales</taxon>
        <taxon>Paenibacillaceae</taxon>
        <taxon>Paenibacillus</taxon>
    </lineage>
</organism>
<gene>
    <name evidence="1" type="ORF">C1I60_14115</name>
</gene>